<sequence>SLLGQGRQPHGASARQPVHAQAPRAVCSAARRVRYVQPSRRQPHFSPDGGSPHGRRAHAGHRQHAGQPRYQRPRPRYAAGLHRPQNSAYLRQAAGQCPAAVGHRSGFHPEARSQVYDPRAPDAGRRRRHLGRFRQWGVQLLHLPRRLAARRTARTGASWPHARASPPGRYPQRRTVYGRGQPHRHHHRGQRR</sequence>
<name>A0A699THB8_TANCI</name>
<feature type="region of interest" description="Disordered" evidence="1">
    <location>
        <begin position="152"/>
        <end position="192"/>
    </location>
</feature>
<dbReference type="AlphaFoldDB" id="A0A699THB8"/>
<protein>
    <submittedName>
        <fullName evidence="2">Uncharacterized protein</fullName>
    </submittedName>
</protein>
<evidence type="ECO:0000256" key="1">
    <source>
        <dbReference type="SAM" id="MobiDB-lite"/>
    </source>
</evidence>
<evidence type="ECO:0000313" key="2">
    <source>
        <dbReference type="EMBL" id="GFD08699.1"/>
    </source>
</evidence>
<accession>A0A699THB8</accession>
<comment type="caution">
    <text evidence="2">The sequence shown here is derived from an EMBL/GenBank/DDBJ whole genome shotgun (WGS) entry which is preliminary data.</text>
</comment>
<dbReference type="EMBL" id="BKCJ011240245">
    <property type="protein sequence ID" value="GFD08699.1"/>
    <property type="molecule type" value="Genomic_DNA"/>
</dbReference>
<feature type="compositionally biased region" description="Basic residues" evidence="1">
    <location>
        <begin position="181"/>
        <end position="192"/>
    </location>
</feature>
<feature type="compositionally biased region" description="Basic residues" evidence="1">
    <location>
        <begin position="53"/>
        <end position="64"/>
    </location>
</feature>
<proteinExistence type="predicted"/>
<gene>
    <name evidence="2" type="ORF">Tci_880668</name>
</gene>
<feature type="region of interest" description="Disordered" evidence="1">
    <location>
        <begin position="1"/>
        <end position="72"/>
    </location>
</feature>
<organism evidence="2">
    <name type="scientific">Tanacetum cinerariifolium</name>
    <name type="common">Dalmatian daisy</name>
    <name type="synonym">Chrysanthemum cinerariifolium</name>
    <dbReference type="NCBI Taxonomy" id="118510"/>
    <lineage>
        <taxon>Eukaryota</taxon>
        <taxon>Viridiplantae</taxon>
        <taxon>Streptophyta</taxon>
        <taxon>Embryophyta</taxon>
        <taxon>Tracheophyta</taxon>
        <taxon>Spermatophyta</taxon>
        <taxon>Magnoliopsida</taxon>
        <taxon>eudicotyledons</taxon>
        <taxon>Gunneridae</taxon>
        <taxon>Pentapetalae</taxon>
        <taxon>asterids</taxon>
        <taxon>campanulids</taxon>
        <taxon>Asterales</taxon>
        <taxon>Asteraceae</taxon>
        <taxon>Asteroideae</taxon>
        <taxon>Anthemideae</taxon>
        <taxon>Anthemidinae</taxon>
        <taxon>Tanacetum</taxon>
    </lineage>
</organism>
<feature type="non-terminal residue" evidence="2">
    <location>
        <position position="1"/>
    </location>
</feature>
<reference evidence="2" key="1">
    <citation type="journal article" date="2019" name="Sci. Rep.">
        <title>Draft genome of Tanacetum cinerariifolium, the natural source of mosquito coil.</title>
        <authorList>
            <person name="Yamashiro T."/>
            <person name="Shiraishi A."/>
            <person name="Satake H."/>
            <person name="Nakayama K."/>
        </authorList>
    </citation>
    <scope>NUCLEOTIDE SEQUENCE</scope>
</reference>